<dbReference type="InterPro" id="IPR002156">
    <property type="entry name" value="RNaseH_domain"/>
</dbReference>
<protein>
    <submittedName>
        <fullName evidence="2">Reverse transcriptase-like protein</fullName>
    </submittedName>
</protein>
<accession>A0A926NJC8</accession>
<reference evidence="2" key="1">
    <citation type="submission" date="2020-09" db="EMBL/GenBank/DDBJ databases">
        <title>A novel bacterium of genus Bacillus, isolated from South China Sea.</title>
        <authorList>
            <person name="Huang H."/>
            <person name="Mo K."/>
            <person name="Hu Y."/>
        </authorList>
    </citation>
    <scope>NUCLEOTIDE SEQUENCE</scope>
    <source>
        <strain evidence="2">IB182487</strain>
    </source>
</reference>
<gene>
    <name evidence="2" type="ORF">IC621_15425</name>
</gene>
<dbReference type="PANTHER" id="PTHR46387:SF2">
    <property type="entry name" value="RIBONUCLEASE HI"/>
    <property type="match status" value="1"/>
</dbReference>
<dbReference type="AlphaFoldDB" id="A0A926NJC8"/>
<dbReference type="PROSITE" id="PS50879">
    <property type="entry name" value="RNASE_H_1"/>
    <property type="match status" value="1"/>
</dbReference>
<dbReference type="InterPro" id="IPR036397">
    <property type="entry name" value="RNaseH_sf"/>
</dbReference>
<name>A0A926NJC8_9BACI</name>
<evidence type="ECO:0000259" key="1">
    <source>
        <dbReference type="PROSITE" id="PS50879"/>
    </source>
</evidence>
<dbReference type="PANTHER" id="PTHR46387">
    <property type="entry name" value="POLYNUCLEOTIDYL TRANSFERASE, RIBONUCLEASE H-LIKE SUPERFAMILY PROTEIN"/>
    <property type="match status" value="1"/>
</dbReference>
<dbReference type="NCBIfam" id="NF005822">
    <property type="entry name" value="PRK07708.1"/>
    <property type="match status" value="1"/>
</dbReference>
<dbReference type="GO" id="GO:0003676">
    <property type="term" value="F:nucleic acid binding"/>
    <property type="evidence" value="ECO:0007669"/>
    <property type="project" value="InterPro"/>
</dbReference>
<dbReference type="Proteomes" id="UP000626844">
    <property type="component" value="Unassembled WGS sequence"/>
</dbReference>
<organism evidence="2 3">
    <name type="scientific">Metabacillus arenae</name>
    <dbReference type="NCBI Taxonomy" id="2771434"/>
    <lineage>
        <taxon>Bacteria</taxon>
        <taxon>Bacillati</taxon>
        <taxon>Bacillota</taxon>
        <taxon>Bacilli</taxon>
        <taxon>Bacillales</taxon>
        <taxon>Bacillaceae</taxon>
        <taxon>Metabacillus</taxon>
    </lineage>
</organism>
<comment type="caution">
    <text evidence="2">The sequence shown here is derived from an EMBL/GenBank/DDBJ whole genome shotgun (WGS) entry which is preliminary data.</text>
</comment>
<evidence type="ECO:0000313" key="2">
    <source>
        <dbReference type="EMBL" id="MBD1381628.1"/>
    </source>
</evidence>
<dbReference type="SUPFAM" id="SSF53098">
    <property type="entry name" value="Ribonuclease H-like"/>
    <property type="match status" value="1"/>
</dbReference>
<sequence>MNVQIEWVYSQKKSKAVTFRSAEYLSLDQALLLAEDLERTGRLQQITFIDEQDRAWNTKELKKLTKHIEKEPSNIIAYFDGSYNKDTGEAGLGIVIYYQLNKDEYRIRANVKVHELTSNNEAEYAAFSLVMEQLAEMKVQSQTVTFKGDSQVVLKQLEGEWPCYEEVFIKWLDKIEARIKALNIYPIYHPILRNDNSEADKLSKQAIQNIEIKSQIKIE</sequence>
<keyword evidence="2" id="KW-0808">Transferase</keyword>
<dbReference type="CDD" id="cd09279">
    <property type="entry name" value="RNase_HI_like"/>
    <property type="match status" value="1"/>
</dbReference>
<dbReference type="Gene3D" id="3.30.420.10">
    <property type="entry name" value="Ribonuclease H-like superfamily/Ribonuclease H"/>
    <property type="match status" value="1"/>
</dbReference>
<dbReference type="GO" id="GO:0003964">
    <property type="term" value="F:RNA-directed DNA polymerase activity"/>
    <property type="evidence" value="ECO:0007669"/>
    <property type="project" value="UniProtKB-KW"/>
</dbReference>
<dbReference type="Pfam" id="PF13456">
    <property type="entry name" value="RVT_3"/>
    <property type="match status" value="1"/>
</dbReference>
<dbReference type="GO" id="GO:0004523">
    <property type="term" value="F:RNA-DNA hybrid ribonuclease activity"/>
    <property type="evidence" value="ECO:0007669"/>
    <property type="project" value="InterPro"/>
</dbReference>
<proteinExistence type="predicted"/>
<evidence type="ECO:0000313" key="3">
    <source>
        <dbReference type="Proteomes" id="UP000626844"/>
    </source>
</evidence>
<dbReference type="InterPro" id="IPR012337">
    <property type="entry name" value="RNaseH-like_sf"/>
</dbReference>
<dbReference type="EMBL" id="JACXAI010000020">
    <property type="protein sequence ID" value="MBD1381628.1"/>
    <property type="molecule type" value="Genomic_DNA"/>
</dbReference>
<keyword evidence="2" id="KW-0695">RNA-directed DNA polymerase</keyword>
<keyword evidence="2" id="KW-0548">Nucleotidyltransferase</keyword>
<feature type="domain" description="RNase H type-1" evidence="1">
    <location>
        <begin position="71"/>
        <end position="208"/>
    </location>
</feature>
<keyword evidence="3" id="KW-1185">Reference proteome</keyword>